<dbReference type="Proteomes" id="UP000292082">
    <property type="component" value="Unassembled WGS sequence"/>
</dbReference>
<protein>
    <submittedName>
        <fullName evidence="1">Uncharacterized protein</fullName>
    </submittedName>
</protein>
<dbReference type="AlphaFoldDB" id="A0A4Q9NE57"/>
<dbReference type="EMBL" id="ML145294">
    <property type="protein sequence ID" value="TBU51688.1"/>
    <property type="molecule type" value="Genomic_DNA"/>
</dbReference>
<gene>
    <name evidence="1" type="ORF">BD310DRAFT_890502</name>
</gene>
<organism evidence="1 2">
    <name type="scientific">Dichomitus squalens</name>
    <dbReference type="NCBI Taxonomy" id="114155"/>
    <lineage>
        <taxon>Eukaryota</taxon>
        <taxon>Fungi</taxon>
        <taxon>Dikarya</taxon>
        <taxon>Basidiomycota</taxon>
        <taxon>Agaricomycotina</taxon>
        <taxon>Agaricomycetes</taxon>
        <taxon>Polyporales</taxon>
        <taxon>Polyporaceae</taxon>
        <taxon>Dichomitus</taxon>
    </lineage>
</organism>
<evidence type="ECO:0000313" key="2">
    <source>
        <dbReference type="Proteomes" id="UP000292082"/>
    </source>
</evidence>
<keyword evidence="2" id="KW-1185">Reference proteome</keyword>
<accession>A0A4Q9NE57</accession>
<sequence>MRITCARVWRVYDTVATRPTAVPTPLHVVFFGGVGARIRVLSQPVCPHPVDVDEQRAAPYLPSHVPGL</sequence>
<reference evidence="1 2" key="1">
    <citation type="submission" date="2019-01" db="EMBL/GenBank/DDBJ databases">
        <title>Draft genome sequences of three monokaryotic isolates of the white-rot basidiomycete fungus Dichomitus squalens.</title>
        <authorList>
            <consortium name="DOE Joint Genome Institute"/>
            <person name="Lopez S.C."/>
            <person name="Andreopoulos B."/>
            <person name="Pangilinan J."/>
            <person name="Lipzen A."/>
            <person name="Riley R."/>
            <person name="Ahrendt S."/>
            <person name="Ng V."/>
            <person name="Barry K."/>
            <person name="Daum C."/>
            <person name="Grigoriev I.V."/>
            <person name="Hilden K.S."/>
            <person name="Makela M.R."/>
            <person name="de Vries R.P."/>
        </authorList>
    </citation>
    <scope>NUCLEOTIDE SEQUENCE [LARGE SCALE GENOMIC DNA]</scope>
    <source>
        <strain evidence="1 2">CBS 464.89</strain>
    </source>
</reference>
<proteinExistence type="predicted"/>
<evidence type="ECO:0000313" key="1">
    <source>
        <dbReference type="EMBL" id="TBU51688.1"/>
    </source>
</evidence>
<name>A0A4Q9NE57_9APHY</name>